<dbReference type="InterPro" id="IPR034074">
    <property type="entry name" value="Y4bN_pept_dom"/>
</dbReference>
<keyword evidence="2" id="KW-0378">Hydrolase</keyword>
<dbReference type="Proteomes" id="UP000001572">
    <property type="component" value="Chromosome"/>
</dbReference>
<keyword evidence="3" id="KW-0720">Serine protease</keyword>
<evidence type="ECO:0000256" key="2">
    <source>
        <dbReference type="ARBA" id="ARBA00022801"/>
    </source>
</evidence>
<dbReference type="PROSITE" id="PS00138">
    <property type="entry name" value="SUBTILASE_SER"/>
    <property type="match status" value="1"/>
</dbReference>
<name>A6TQR9_ALKMQ</name>
<protein>
    <recommendedName>
        <fullName evidence="4">Peptidase S8/S53 domain-containing protein</fullName>
    </recommendedName>
</protein>
<dbReference type="OrthoDB" id="9759014at2"/>
<evidence type="ECO:0000313" key="5">
    <source>
        <dbReference type="EMBL" id="ABR48537.1"/>
    </source>
</evidence>
<dbReference type="Pfam" id="PF00082">
    <property type="entry name" value="Peptidase_S8"/>
    <property type="match status" value="1"/>
</dbReference>
<evidence type="ECO:0000313" key="6">
    <source>
        <dbReference type="Proteomes" id="UP000001572"/>
    </source>
</evidence>
<dbReference type="STRING" id="293826.Amet_2383"/>
<dbReference type="CDD" id="cd04847">
    <property type="entry name" value="Peptidases_S8_Subtilisin_like_2"/>
    <property type="match status" value="1"/>
</dbReference>
<evidence type="ECO:0000256" key="3">
    <source>
        <dbReference type="ARBA" id="ARBA00022825"/>
    </source>
</evidence>
<feature type="domain" description="Peptidase S8/S53" evidence="4">
    <location>
        <begin position="258"/>
        <end position="533"/>
    </location>
</feature>
<evidence type="ECO:0000259" key="4">
    <source>
        <dbReference type="Pfam" id="PF00082"/>
    </source>
</evidence>
<dbReference type="InterPro" id="IPR036852">
    <property type="entry name" value="Peptidase_S8/S53_dom_sf"/>
</dbReference>
<dbReference type="eggNOG" id="COG1404">
    <property type="taxonomic scope" value="Bacteria"/>
</dbReference>
<reference evidence="6" key="1">
    <citation type="journal article" date="2016" name="Genome Announc.">
        <title>Complete genome sequence of Alkaliphilus metalliredigens strain QYMF, an alkaliphilic and metal-reducing bacterium isolated from borax-contaminated leachate ponds.</title>
        <authorList>
            <person name="Hwang C."/>
            <person name="Copeland A."/>
            <person name="Lucas S."/>
            <person name="Lapidus A."/>
            <person name="Barry K."/>
            <person name="Detter J.C."/>
            <person name="Glavina Del Rio T."/>
            <person name="Hammon N."/>
            <person name="Israni S."/>
            <person name="Dalin E."/>
            <person name="Tice H."/>
            <person name="Pitluck S."/>
            <person name="Chertkov O."/>
            <person name="Brettin T."/>
            <person name="Bruce D."/>
            <person name="Han C."/>
            <person name="Schmutz J."/>
            <person name="Larimer F."/>
            <person name="Land M.L."/>
            <person name="Hauser L."/>
            <person name="Kyrpides N."/>
            <person name="Mikhailova N."/>
            <person name="Ye Q."/>
            <person name="Zhou J."/>
            <person name="Richardson P."/>
            <person name="Fields M.W."/>
        </authorList>
    </citation>
    <scope>NUCLEOTIDE SEQUENCE [LARGE SCALE GENOMIC DNA]</scope>
    <source>
        <strain evidence="6">QYMF</strain>
    </source>
</reference>
<accession>A6TQR9</accession>
<dbReference type="SUPFAM" id="SSF52743">
    <property type="entry name" value="Subtilisin-like"/>
    <property type="match status" value="1"/>
</dbReference>
<evidence type="ECO:0000256" key="1">
    <source>
        <dbReference type="ARBA" id="ARBA00022670"/>
    </source>
</evidence>
<dbReference type="GO" id="GO:0006508">
    <property type="term" value="P:proteolysis"/>
    <property type="evidence" value="ECO:0007669"/>
    <property type="project" value="UniProtKB-KW"/>
</dbReference>
<keyword evidence="1" id="KW-0645">Protease</keyword>
<dbReference type="InterPro" id="IPR023828">
    <property type="entry name" value="Peptidase_S8_Ser-AS"/>
</dbReference>
<dbReference type="EMBL" id="CP000724">
    <property type="protein sequence ID" value="ABR48537.1"/>
    <property type="molecule type" value="Genomic_DNA"/>
</dbReference>
<sequence length="782" mass="89296">MGKRNLPVKLFAKRTIDDRLVEAGGSKSEQKWILHGQELNNKVMELQKGLDSVEKVLEKRQKENSNIPVIISAELQNKALAKTHRKVIKSLFDVNNNTQSIIGLRNDNELLVRVDKKEDMKKIQSKIKDCNRNAHAISALQEIMSFQPYIELPENHVDPLKIKLINFMDSDINNAVEHDFEHLCSRKLNIEFKKTQYTKSTIVYKIILDHIEKLKDIKEFSGLYSIEPMPEHDLSLEENIDDDDIPIKKPEPNIDYPIVGILDSGIGRIPHLKPWLLDEKFCPYPEDEIDNKHGTATAGILLYSDELEKSAQTGLYGCRILDATVFPKINEEQKLDQDELLINIKDAIKRHHKEVKIWNLSIGTRTECKNDRFSDFGKALDELEDKYNIIIFKSVGNCKSFLNGKPKSRISVSADSVRSIVVGSIAHKKQRYDLAEINHPSPFTRTGRGPAHIIKPDVVHFGGNAGVKDNNMTTTGVKTFSPTGKVSSLIGTSFSTPKVTAIAAGLYQELDEDFDPLLLKGLIIHSANYPIDLKMSMDDKVNQLGFGKPKTTTDILYNAQNEMTLIMRDNISKGQYMDILDFPIPDCMIEKGYYTGQIIVTLVYNPILESWQEGEYCQSNVNVMLGSYNNRVHRDTNKKTIRNPIGRDDTTQNILTRSLYSQKAINNEKGGFGGSERLLIQYGGKYHPVKKYAIDLADFKITDKRKYLSAPRKWFLKVENLYRDYIEGKGVELNQEFCLLVTIKHPNPEKNIYTEVTKLLDRHNFYHSNIKLKHEVKVHTER</sequence>
<organism evidence="5 6">
    <name type="scientific">Alkaliphilus metalliredigens (strain QYMF)</name>
    <dbReference type="NCBI Taxonomy" id="293826"/>
    <lineage>
        <taxon>Bacteria</taxon>
        <taxon>Bacillati</taxon>
        <taxon>Bacillota</taxon>
        <taxon>Clostridia</taxon>
        <taxon>Peptostreptococcales</taxon>
        <taxon>Natronincolaceae</taxon>
        <taxon>Alkaliphilus</taxon>
    </lineage>
</organism>
<dbReference type="InterPro" id="IPR000209">
    <property type="entry name" value="Peptidase_S8/S53_dom"/>
</dbReference>
<dbReference type="AlphaFoldDB" id="A6TQR9"/>
<dbReference type="HOGENOM" id="CLU_018676_1_0_9"/>
<dbReference type="RefSeq" id="WP_012063512.1">
    <property type="nucleotide sequence ID" value="NC_009633.1"/>
</dbReference>
<dbReference type="GO" id="GO:0004252">
    <property type="term" value="F:serine-type endopeptidase activity"/>
    <property type="evidence" value="ECO:0007669"/>
    <property type="project" value="InterPro"/>
</dbReference>
<gene>
    <name evidence="5" type="ordered locus">Amet_2383</name>
</gene>
<keyword evidence="6" id="KW-1185">Reference proteome</keyword>
<proteinExistence type="predicted"/>
<dbReference type="KEGG" id="amt:Amet_2383"/>
<dbReference type="Gene3D" id="3.40.50.200">
    <property type="entry name" value="Peptidase S8/S53 domain"/>
    <property type="match status" value="1"/>
</dbReference>